<comment type="caution">
    <text evidence="2">The sequence shown here is derived from an EMBL/GenBank/DDBJ whole genome shotgun (WGS) entry which is preliminary data.</text>
</comment>
<feature type="chain" id="PRO_5007878790" evidence="1">
    <location>
        <begin position="36"/>
        <end position="151"/>
    </location>
</feature>
<evidence type="ECO:0000256" key="1">
    <source>
        <dbReference type="SAM" id="SignalP"/>
    </source>
</evidence>
<evidence type="ECO:0000313" key="2">
    <source>
        <dbReference type="EMBL" id="KZN20690.1"/>
    </source>
</evidence>
<dbReference type="RefSeq" id="WP_063340737.1">
    <property type="nucleotide sequence ID" value="NZ_LUKJ01000002.1"/>
</dbReference>
<feature type="signal peptide" evidence="1">
    <location>
        <begin position="1"/>
        <end position="35"/>
    </location>
</feature>
<evidence type="ECO:0000313" key="3">
    <source>
        <dbReference type="Proteomes" id="UP000076489"/>
    </source>
</evidence>
<dbReference type="Proteomes" id="UP000076489">
    <property type="component" value="Unassembled WGS sequence"/>
</dbReference>
<reference evidence="3" key="1">
    <citation type="submission" date="2016-03" db="EMBL/GenBank/DDBJ databases">
        <authorList>
            <person name="Ray J."/>
            <person name="Price M."/>
            <person name="Deutschbauer A."/>
        </authorList>
    </citation>
    <scope>NUCLEOTIDE SEQUENCE [LARGE SCALE GENOMIC DNA]</scope>
    <source>
        <strain evidence="3">FW300-N1B4</strain>
    </source>
</reference>
<keyword evidence="1" id="KW-0732">Signal</keyword>
<reference evidence="2 3" key="2">
    <citation type="journal article" date="2018" name="Nature">
        <title>Mutant phenotypes for thousands of bacterial genes of unknown function.</title>
        <authorList>
            <person name="Price M.N."/>
            <person name="Wetmore K.M."/>
            <person name="Waters R.J."/>
            <person name="Callaghan M."/>
            <person name="Ray J."/>
            <person name="Liu H."/>
            <person name="Kuehl J.V."/>
            <person name="Melnyk R.A."/>
            <person name="Lamson J.S."/>
            <person name="Suh Y."/>
            <person name="Carlson H.K."/>
            <person name="Esquivel Z."/>
            <person name="Sadeeshkumar H."/>
            <person name="Chakraborty R."/>
            <person name="Zane G.M."/>
            <person name="Rubin B.E."/>
            <person name="Wall J.D."/>
            <person name="Visel A."/>
            <person name="Bristow J."/>
            <person name="Blow M.J."/>
            <person name="Arkin A.P."/>
            <person name="Deutschbauer A.M."/>
        </authorList>
    </citation>
    <scope>NUCLEOTIDE SEQUENCE [LARGE SCALE GENOMIC DNA]</scope>
    <source>
        <strain evidence="2 3">FW300-N1B4</strain>
    </source>
</reference>
<name>A0A166QQG4_PSEFL</name>
<accession>A0A166QQG4</accession>
<sequence length="151" mass="16577">MVTEHKHCRVGAIKWRATTFAASVLVAVLSLNVHAATADKQQLSNSPNNTGFVLVTGFGYQGTNMLFCEPKVGHINESNIRQVSALEIKDGKCLLSGFGATREYRALTAQQYLDELIGPDLVEPVGIAPMPGYYGWVISVIYYRPTERSTQ</sequence>
<dbReference type="AlphaFoldDB" id="A0A166QQG4"/>
<organism evidence="2 3">
    <name type="scientific">Pseudomonas fluorescens</name>
    <dbReference type="NCBI Taxonomy" id="294"/>
    <lineage>
        <taxon>Bacteria</taxon>
        <taxon>Pseudomonadati</taxon>
        <taxon>Pseudomonadota</taxon>
        <taxon>Gammaproteobacteria</taxon>
        <taxon>Pseudomonadales</taxon>
        <taxon>Pseudomonadaceae</taxon>
        <taxon>Pseudomonas</taxon>
    </lineage>
</organism>
<proteinExistence type="predicted"/>
<gene>
    <name evidence="2" type="ORF">A1D17_03885</name>
</gene>
<protein>
    <submittedName>
        <fullName evidence="2">Uncharacterized protein</fullName>
    </submittedName>
</protein>
<dbReference type="EMBL" id="LUKJ01000002">
    <property type="protein sequence ID" value="KZN20690.1"/>
    <property type="molecule type" value="Genomic_DNA"/>
</dbReference>